<dbReference type="Proteomes" id="UP000683925">
    <property type="component" value="Unassembled WGS sequence"/>
</dbReference>
<keyword evidence="2" id="KW-1185">Reference proteome</keyword>
<protein>
    <submittedName>
        <fullName evidence="1">Uncharacterized protein</fullName>
    </submittedName>
</protein>
<proteinExistence type="predicted"/>
<accession>A0A8S1YCF6</accession>
<organism evidence="1 2">
    <name type="scientific">Paramecium octaurelia</name>
    <dbReference type="NCBI Taxonomy" id="43137"/>
    <lineage>
        <taxon>Eukaryota</taxon>
        <taxon>Sar</taxon>
        <taxon>Alveolata</taxon>
        <taxon>Ciliophora</taxon>
        <taxon>Intramacronucleata</taxon>
        <taxon>Oligohymenophorea</taxon>
        <taxon>Peniculida</taxon>
        <taxon>Parameciidae</taxon>
        <taxon>Paramecium</taxon>
    </lineage>
</organism>
<name>A0A8S1YCF6_PAROT</name>
<sequence>MQSSKFAYLQLSLPLAKNVQRYRKHSLTILISFQAHNNGKVHKIYGKQL</sequence>
<dbReference type="AlphaFoldDB" id="A0A8S1YCF6"/>
<gene>
    <name evidence="1" type="ORF">POCTA_138.1.T1570004</name>
</gene>
<comment type="caution">
    <text evidence="1">The sequence shown here is derived from an EMBL/GenBank/DDBJ whole genome shotgun (WGS) entry which is preliminary data.</text>
</comment>
<reference evidence="1" key="1">
    <citation type="submission" date="2021-01" db="EMBL/GenBank/DDBJ databases">
        <authorList>
            <consortium name="Genoscope - CEA"/>
            <person name="William W."/>
        </authorList>
    </citation>
    <scope>NUCLEOTIDE SEQUENCE</scope>
</reference>
<evidence type="ECO:0000313" key="2">
    <source>
        <dbReference type="Proteomes" id="UP000683925"/>
    </source>
</evidence>
<evidence type="ECO:0000313" key="1">
    <source>
        <dbReference type="EMBL" id="CAD8212156.1"/>
    </source>
</evidence>
<dbReference type="EMBL" id="CAJJDP010000159">
    <property type="protein sequence ID" value="CAD8212156.1"/>
    <property type="molecule type" value="Genomic_DNA"/>
</dbReference>